<dbReference type="GO" id="GO:0052150">
    <property type="term" value="P:symbiont-mediated perturbation of host apoptosis"/>
    <property type="evidence" value="ECO:0007669"/>
    <property type="project" value="UniProtKB-KW"/>
</dbReference>
<keyword evidence="6 16" id="KW-0479">Metal-binding</keyword>
<evidence type="ECO:0000256" key="8">
    <source>
        <dbReference type="ARBA" id="ARBA00022833"/>
    </source>
</evidence>
<dbReference type="GO" id="GO:0039648">
    <property type="term" value="P:symbiont-mediated perturbation of host ubiquitin-like protein modification"/>
    <property type="evidence" value="ECO:0007669"/>
    <property type="project" value="UniProtKB-UniRule"/>
</dbReference>
<evidence type="ECO:0000256" key="17">
    <source>
        <dbReference type="RuleBase" id="RU363123"/>
    </source>
</evidence>
<comment type="subcellular location">
    <subcellularLocation>
        <location evidence="16 17">Host cytoplasm</location>
    </subcellularLocation>
    <subcellularLocation>
        <location evidence="16 17">Host nucleus</location>
    </subcellularLocation>
</comment>
<dbReference type="HAMAP" id="MF_04006">
    <property type="entry name" value="HPV_E6"/>
    <property type="match status" value="1"/>
</dbReference>
<comment type="caution">
    <text evidence="16">Lacks conserved residue(s) required for the propagation of feature annotation.</text>
</comment>
<protein>
    <recommendedName>
        <fullName evidence="16 17">Protein E6</fullName>
    </recommendedName>
</protein>
<keyword evidence="5 16" id="KW-1090">Inhibition of host innate immune response by virus</keyword>
<evidence type="ECO:0000256" key="12">
    <source>
        <dbReference type="ARBA" id="ARBA00023163"/>
    </source>
</evidence>
<feature type="zinc finger region" evidence="16">
    <location>
        <begin position="25"/>
        <end position="61"/>
    </location>
</feature>
<dbReference type="GO" id="GO:0042025">
    <property type="term" value="C:host cell nucleus"/>
    <property type="evidence" value="ECO:0007669"/>
    <property type="project" value="UniProtKB-SubCell"/>
</dbReference>
<dbReference type="GO" id="GO:0006351">
    <property type="term" value="P:DNA-templated transcription"/>
    <property type="evidence" value="ECO:0007669"/>
    <property type="project" value="UniProtKB-UniRule"/>
</dbReference>
<evidence type="ECO:0000256" key="5">
    <source>
        <dbReference type="ARBA" id="ARBA00022632"/>
    </source>
</evidence>
<keyword evidence="3 16" id="KW-1048">Host nucleus</keyword>
<dbReference type="GO" id="GO:0052170">
    <property type="term" value="P:symbiont-mediated suppression of host innate immune response"/>
    <property type="evidence" value="ECO:0007669"/>
    <property type="project" value="UniProtKB-KW"/>
</dbReference>
<comment type="similarity">
    <text evidence="1 16 17">Belongs to the papillomaviridae E6 protein family.</text>
</comment>
<evidence type="ECO:0000256" key="7">
    <source>
        <dbReference type="ARBA" id="ARBA00022771"/>
    </source>
</evidence>
<evidence type="ECO:0000256" key="15">
    <source>
        <dbReference type="ARBA" id="ARBA00023323"/>
    </source>
</evidence>
<keyword evidence="10 16" id="KW-0238">DNA-binding</keyword>
<evidence type="ECO:0000256" key="11">
    <source>
        <dbReference type="ARBA" id="ARBA00023159"/>
    </source>
</evidence>
<evidence type="ECO:0000256" key="10">
    <source>
        <dbReference type="ARBA" id="ARBA00023125"/>
    </source>
</evidence>
<reference evidence="18" key="1">
    <citation type="journal article" date="2024" name="Microbiome">
        <title>Substantial viral diversity in bats and rodents from East Africa: insights into evolution, recombination, and cocirculation.</title>
        <authorList>
            <person name="Wang D."/>
            <person name="Yang X."/>
            <person name="Ren Z."/>
            <person name="Hu B."/>
            <person name="Zhao H."/>
            <person name="Yang K."/>
            <person name="Shi P."/>
            <person name="Zhang Z."/>
            <person name="Feng Q."/>
            <person name="Nawenja C.V."/>
            <person name="Obanda V."/>
            <person name="Robert K."/>
            <person name="Nalikka B."/>
            <person name="Waruhiu C.N."/>
            <person name="Ochola G.O."/>
            <person name="Onyuok S.O."/>
            <person name="Ochieng H."/>
            <person name="Li B."/>
            <person name="Zhu Y."/>
            <person name="Si H."/>
            <person name="Yin J."/>
            <person name="Kristiansen K."/>
            <person name="Jin X."/>
            <person name="Xu X."/>
            <person name="Xiao M."/>
            <person name="Agwanda B."/>
            <person name="Ommeh S."/>
            <person name="Li J."/>
            <person name="Shi Z.L."/>
        </authorList>
    </citation>
    <scope>NUCLEOTIDE SEQUENCE</scope>
    <source>
        <strain evidence="18">2A/Uganda/UGR52/2019</strain>
    </source>
</reference>
<dbReference type="GO" id="GO:0039502">
    <property type="term" value="P:symbiont-mediated suppression of host type I interferon-mediated signaling pathway"/>
    <property type="evidence" value="ECO:0007669"/>
    <property type="project" value="UniProtKB-UniRule"/>
</dbReference>
<dbReference type="InterPro" id="IPR038575">
    <property type="entry name" value="E6_sf"/>
</dbReference>
<gene>
    <name evidence="16" type="primary">E6</name>
</gene>
<evidence type="ECO:0000256" key="9">
    <source>
        <dbReference type="ARBA" id="ARBA00023015"/>
    </source>
</evidence>
<keyword evidence="13 16" id="KW-1035">Host cytoplasm</keyword>
<organism evidence="18">
    <name type="scientific">Rousettus bat papillomavirus</name>
    <dbReference type="NCBI Taxonomy" id="3141903"/>
    <lineage>
        <taxon>Viruses</taxon>
        <taxon>Monodnaviria</taxon>
        <taxon>Shotokuvirae</taxon>
        <taxon>Cossaviricota</taxon>
        <taxon>Papovaviricetes</taxon>
        <taxon>Zurhausenvirales</taxon>
        <taxon>Papillomaviridae</taxon>
    </lineage>
</organism>
<keyword evidence="8 16" id="KW-0862">Zinc</keyword>
<accession>A0AAU7E3L0</accession>
<dbReference type="GO" id="GO:0003677">
    <property type="term" value="F:DNA binding"/>
    <property type="evidence" value="ECO:0007669"/>
    <property type="project" value="UniProtKB-UniRule"/>
</dbReference>
<dbReference type="Gene3D" id="3.30.240.40">
    <property type="entry name" value="E6 early regulatory protein"/>
    <property type="match status" value="2"/>
</dbReference>
<sequence length="143" mass="16123">MELPKTIKELCELLETPAGSIEICCHWCRKPLDNQDKYKFCIRDFRLVYEDGKPFASCSRCTRAAARHERENAQIQVPLLLEDIVLLEGVGLDRICIRCTICLKPLGEAEKDAFQAGGFYALAIGKHTYRAVCRMCMVPDGAP</sequence>
<name>A0AAU7E3L0_9PAPI</name>
<keyword evidence="7 16" id="KW-0863">Zinc-finger</keyword>
<keyword evidence="14 16" id="KW-0899">Viral immunoevasion</keyword>
<evidence type="ECO:0000256" key="3">
    <source>
        <dbReference type="ARBA" id="ARBA00022562"/>
    </source>
</evidence>
<comment type="function">
    <text evidence="16">Plays a major role in the induction and maintenance of cellular transformation. E6 associates with host UBE3A/E6-AP ubiquitin-protein ligase and modulates its activity. Protects host keratinocytes from apoptosis by mediating the degradation of host BAK1. May also inhibit host immune response.</text>
</comment>
<keyword evidence="12 16" id="KW-0804">Transcription</keyword>
<keyword evidence="11 16" id="KW-0010">Activator</keyword>
<keyword evidence="9 16" id="KW-0805">Transcription regulation</keyword>
<evidence type="ECO:0000256" key="2">
    <source>
        <dbReference type="ARBA" id="ARBA00022518"/>
    </source>
</evidence>
<dbReference type="Pfam" id="PF00518">
    <property type="entry name" value="E6"/>
    <property type="match status" value="1"/>
</dbReference>
<reference evidence="18" key="2">
    <citation type="submission" date="2024-02" db="EMBL/GenBank/DDBJ databases">
        <authorList>
            <person name="Hu B."/>
        </authorList>
    </citation>
    <scope>NUCLEOTIDE SEQUENCE</scope>
    <source>
        <strain evidence="18">2A/Uganda/UGR52/2019</strain>
    </source>
</reference>
<proteinExistence type="inferred from homology"/>
<dbReference type="GO" id="GO:0006355">
    <property type="term" value="P:regulation of DNA-templated transcription"/>
    <property type="evidence" value="ECO:0007669"/>
    <property type="project" value="UniProtKB-UniRule"/>
</dbReference>
<keyword evidence="15 16" id="KW-1119">Modulation of host cell apoptosis by virus</keyword>
<dbReference type="GO" id="GO:0008270">
    <property type="term" value="F:zinc ion binding"/>
    <property type="evidence" value="ECO:0007669"/>
    <property type="project" value="UniProtKB-KW"/>
</dbReference>
<dbReference type="GO" id="GO:0030430">
    <property type="term" value="C:host cell cytoplasm"/>
    <property type="evidence" value="ECO:0007669"/>
    <property type="project" value="UniProtKB-SubCell"/>
</dbReference>
<keyword evidence="4 16" id="KW-0945">Host-virus interaction</keyword>
<keyword evidence="2 16" id="KW-0244">Early protein</keyword>
<evidence type="ECO:0000256" key="4">
    <source>
        <dbReference type="ARBA" id="ARBA00022581"/>
    </source>
</evidence>
<evidence type="ECO:0000256" key="14">
    <source>
        <dbReference type="ARBA" id="ARBA00023280"/>
    </source>
</evidence>
<evidence type="ECO:0000256" key="1">
    <source>
        <dbReference type="ARBA" id="ARBA00006346"/>
    </source>
</evidence>
<dbReference type="SUPFAM" id="SSF161229">
    <property type="entry name" value="E6 C-terminal domain-like"/>
    <property type="match status" value="2"/>
</dbReference>
<evidence type="ECO:0000256" key="13">
    <source>
        <dbReference type="ARBA" id="ARBA00023200"/>
    </source>
</evidence>
<evidence type="ECO:0000256" key="16">
    <source>
        <dbReference type="HAMAP-Rule" id="MF_04006"/>
    </source>
</evidence>
<evidence type="ECO:0000313" key="18">
    <source>
        <dbReference type="EMBL" id="XBH24112.1"/>
    </source>
</evidence>
<comment type="subunit">
    <text evidence="16">Forms homodimers. Interacts with ubiquitin-protein ligase UBE3A/E6-AP; this interaction stimulates UBE3A ubiquitin activity. Interacts with host BAK1.</text>
</comment>
<dbReference type="EMBL" id="PP711990">
    <property type="protein sequence ID" value="XBH24112.1"/>
    <property type="molecule type" value="Genomic_DNA"/>
</dbReference>
<dbReference type="InterPro" id="IPR001334">
    <property type="entry name" value="E6"/>
</dbReference>
<evidence type="ECO:0000256" key="6">
    <source>
        <dbReference type="ARBA" id="ARBA00022723"/>
    </source>
</evidence>